<comment type="caution">
    <text evidence="2">The sequence shown here is derived from an EMBL/GenBank/DDBJ whole genome shotgun (WGS) entry which is preliminary data.</text>
</comment>
<evidence type="ECO:0000313" key="2">
    <source>
        <dbReference type="EMBL" id="KAA5533275.1"/>
    </source>
</evidence>
<keyword evidence="3" id="KW-1185">Reference proteome</keyword>
<dbReference type="Proteomes" id="UP000323632">
    <property type="component" value="Unassembled WGS sequence"/>
</dbReference>
<feature type="chain" id="PRO_5024442786" evidence="1">
    <location>
        <begin position="24"/>
        <end position="137"/>
    </location>
</feature>
<protein>
    <submittedName>
        <fullName evidence="2">Uncharacterized protein</fullName>
    </submittedName>
</protein>
<keyword evidence="1" id="KW-0732">Signal</keyword>
<reference evidence="2 3" key="1">
    <citation type="submission" date="2019-09" db="EMBL/GenBank/DDBJ databases">
        <title>Genome sequence and assembly of Taibaiella sp.</title>
        <authorList>
            <person name="Chhetri G."/>
        </authorList>
    </citation>
    <scope>NUCLEOTIDE SEQUENCE [LARGE SCALE GENOMIC DNA]</scope>
    <source>
        <strain evidence="2 3">KVB11</strain>
    </source>
</reference>
<dbReference type="EMBL" id="VWSH01000003">
    <property type="protein sequence ID" value="KAA5533275.1"/>
    <property type="molecule type" value="Genomic_DNA"/>
</dbReference>
<feature type="signal peptide" evidence="1">
    <location>
        <begin position="1"/>
        <end position="23"/>
    </location>
</feature>
<accession>A0A5M6CIQ2</accession>
<name>A0A5M6CIQ2_9BACT</name>
<gene>
    <name evidence="2" type="ORF">F0919_12060</name>
</gene>
<dbReference type="RefSeq" id="WP_150033023.1">
    <property type="nucleotide sequence ID" value="NZ_VWSH01000003.1"/>
</dbReference>
<organism evidence="2 3">
    <name type="scientific">Taibaiella lutea</name>
    <dbReference type="NCBI Taxonomy" id="2608001"/>
    <lineage>
        <taxon>Bacteria</taxon>
        <taxon>Pseudomonadati</taxon>
        <taxon>Bacteroidota</taxon>
        <taxon>Chitinophagia</taxon>
        <taxon>Chitinophagales</taxon>
        <taxon>Chitinophagaceae</taxon>
        <taxon>Taibaiella</taxon>
    </lineage>
</organism>
<evidence type="ECO:0000256" key="1">
    <source>
        <dbReference type="SAM" id="SignalP"/>
    </source>
</evidence>
<sequence>MKNLKIISLLAGLLFLLGFTANAQNNTFSRSLCNPNFQGCSNIPLTLELHSQGQFPIANSKSVNAPSSGVTFHTSLKRIYIHLGGYTSSGYYTLPTTIGEGVIISLGAEGEGVGPYTVYIYKTGNYQFSVSVGYMAY</sequence>
<proteinExistence type="predicted"/>
<dbReference type="AlphaFoldDB" id="A0A5M6CIQ2"/>
<evidence type="ECO:0000313" key="3">
    <source>
        <dbReference type="Proteomes" id="UP000323632"/>
    </source>
</evidence>